<name>A0ABQ9Z019_9CRUS</name>
<protein>
    <submittedName>
        <fullName evidence="1">Uncharacterized protein</fullName>
    </submittedName>
</protein>
<organism evidence="1 2">
    <name type="scientific">Daphnia magna</name>
    <dbReference type="NCBI Taxonomy" id="35525"/>
    <lineage>
        <taxon>Eukaryota</taxon>
        <taxon>Metazoa</taxon>
        <taxon>Ecdysozoa</taxon>
        <taxon>Arthropoda</taxon>
        <taxon>Crustacea</taxon>
        <taxon>Branchiopoda</taxon>
        <taxon>Diplostraca</taxon>
        <taxon>Cladocera</taxon>
        <taxon>Anomopoda</taxon>
        <taxon>Daphniidae</taxon>
        <taxon>Daphnia</taxon>
    </lineage>
</organism>
<keyword evidence="2" id="KW-1185">Reference proteome</keyword>
<dbReference type="EMBL" id="JAOYFB010000002">
    <property type="protein sequence ID" value="KAK4006253.1"/>
    <property type="molecule type" value="Genomic_DNA"/>
</dbReference>
<comment type="caution">
    <text evidence="1">The sequence shown here is derived from an EMBL/GenBank/DDBJ whole genome shotgun (WGS) entry which is preliminary data.</text>
</comment>
<gene>
    <name evidence="1" type="ORF">OUZ56_011409</name>
</gene>
<dbReference type="Proteomes" id="UP001234178">
    <property type="component" value="Unassembled WGS sequence"/>
</dbReference>
<evidence type="ECO:0000313" key="2">
    <source>
        <dbReference type="Proteomes" id="UP001234178"/>
    </source>
</evidence>
<accession>A0ABQ9Z019</accession>
<sequence length="73" mass="8641">MTATSPHYYVWQQCHSKAAFISLTVNRERFAYMRDSFHLVIHDVACNGLVLQKNCSDEHRIEMKSDIIWKRNV</sequence>
<proteinExistence type="predicted"/>
<evidence type="ECO:0000313" key="1">
    <source>
        <dbReference type="EMBL" id="KAK4006253.1"/>
    </source>
</evidence>
<reference evidence="1 2" key="1">
    <citation type="journal article" date="2023" name="Nucleic Acids Res.">
        <title>The hologenome of Daphnia magna reveals possible DNA methylation and microbiome-mediated evolution of the host genome.</title>
        <authorList>
            <person name="Chaturvedi A."/>
            <person name="Li X."/>
            <person name="Dhandapani V."/>
            <person name="Marshall H."/>
            <person name="Kissane S."/>
            <person name="Cuenca-Cambronero M."/>
            <person name="Asole G."/>
            <person name="Calvet F."/>
            <person name="Ruiz-Romero M."/>
            <person name="Marangio P."/>
            <person name="Guigo R."/>
            <person name="Rago D."/>
            <person name="Mirbahai L."/>
            <person name="Eastwood N."/>
            <person name="Colbourne J.K."/>
            <person name="Zhou J."/>
            <person name="Mallon E."/>
            <person name="Orsini L."/>
        </authorList>
    </citation>
    <scope>NUCLEOTIDE SEQUENCE [LARGE SCALE GENOMIC DNA]</scope>
    <source>
        <strain evidence="1">LRV0_1</strain>
    </source>
</reference>